<dbReference type="RefSeq" id="WP_344896866.1">
    <property type="nucleotide sequence ID" value="NZ_BAAAZP010000238.1"/>
</dbReference>
<keyword evidence="3" id="KW-1185">Reference proteome</keyword>
<dbReference type="EMBL" id="BAAAZP010000238">
    <property type="protein sequence ID" value="GAA3719176.1"/>
    <property type="molecule type" value="Genomic_DNA"/>
</dbReference>
<name>A0ABP7EMH3_9ACTN</name>
<comment type="caution">
    <text evidence="2">The sequence shown here is derived from an EMBL/GenBank/DDBJ whole genome shotgun (WGS) entry which is preliminary data.</text>
</comment>
<dbReference type="Pfam" id="PF02575">
    <property type="entry name" value="YbaB_DNA_bd"/>
    <property type="match status" value="1"/>
</dbReference>
<protein>
    <recommendedName>
        <fullName evidence="4">YbaB/EbfC DNA-binding family protein</fullName>
    </recommendedName>
</protein>
<dbReference type="Proteomes" id="UP001500902">
    <property type="component" value="Unassembled WGS sequence"/>
</dbReference>
<gene>
    <name evidence="2" type="ORF">GCM10022224_101280</name>
</gene>
<evidence type="ECO:0008006" key="4">
    <source>
        <dbReference type="Google" id="ProtNLM"/>
    </source>
</evidence>
<proteinExistence type="predicted"/>
<dbReference type="InterPro" id="IPR004401">
    <property type="entry name" value="YbaB/EbfC"/>
</dbReference>
<reference evidence="3" key="1">
    <citation type="journal article" date="2019" name="Int. J. Syst. Evol. Microbiol.">
        <title>The Global Catalogue of Microorganisms (GCM) 10K type strain sequencing project: providing services to taxonomists for standard genome sequencing and annotation.</title>
        <authorList>
            <consortium name="The Broad Institute Genomics Platform"/>
            <consortium name="The Broad Institute Genome Sequencing Center for Infectious Disease"/>
            <person name="Wu L."/>
            <person name="Ma J."/>
        </authorList>
    </citation>
    <scope>NUCLEOTIDE SEQUENCE [LARGE SCALE GENOMIC DNA]</scope>
    <source>
        <strain evidence="3">JCM 16904</strain>
    </source>
</reference>
<accession>A0ABP7EMH3</accession>
<feature type="coiled-coil region" evidence="1">
    <location>
        <begin position="63"/>
        <end position="90"/>
    </location>
</feature>
<evidence type="ECO:0000313" key="2">
    <source>
        <dbReference type="EMBL" id="GAA3719176.1"/>
    </source>
</evidence>
<organism evidence="2 3">
    <name type="scientific">Nonomuraea antimicrobica</name>
    <dbReference type="NCBI Taxonomy" id="561173"/>
    <lineage>
        <taxon>Bacteria</taxon>
        <taxon>Bacillati</taxon>
        <taxon>Actinomycetota</taxon>
        <taxon>Actinomycetes</taxon>
        <taxon>Streptosporangiales</taxon>
        <taxon>Streptosporangiaceae</taxon>
        <taxon>Nonomuraea</taxon>
    </lineage>
</organism>
<dbReference type="SUPFAM" id="SSF82607">
    <property type="entry name" value="YbaB-like"/>
    <property type="match status" value="1"/>
</dbReference>
<keyword evidence="1" id="KW-0175">Coiled coil</keyword>
<dbReference type="Gene3D" id="3.30.1310.10">
    <property type="entry name" value="Nucleoid-associated protein YbaB-like domain"/>
    <property type="match status" value="1"/>
</dbReference>
<evidence type="ECO:0000313" key="3">
    <source>
        <dbReference type="Proteomes" id="UP001500902"/>
    </source>
</evidence>
<dbReference type="InterPro" id="IPR036894">
    <property type="entry name" value="YbaB-like_sf"/>
</dbReference>
<sequence>MDPSAFQPDDLDRLLRESERSIRELTSAIDELGTVTGQGESRSGTVKATVDARGRLDVLKLGNRASRMDLDELTEEIVEAIRAAQDDQERRATELIPESLSMGISVEAMQRQFEDLQDSFTRDMHERMANLDEIRRRAASDD</sequence>
<evidence type="ECO:0000256" key="1">
    <source>
        <dbReference type="SAM" id="Coils"/>
    </source>
</evidence>